<keyword evidence="3" id="KW-1185">Reference proteome</keyword>
<dbReference type="AlphaFoldDB" id="A0AAE1Q265"/>
<evidence type="ECO:0000313" key="3">
    <source>
        <dbReference type="Proteomes" id="UP001292094"/>
    </source>
</evidence>
<evidence type="ECO:0000256" key="1">
    <source>
        <dbReference type="ARBA" id="ARBA00004123"/>
    </source>
</evidence>
<dbReference type="Gene3D" id="1.10.10.10">
    <property type="entry name" value="Winged helix-like DNA-binding domain superfamily/Winged helix DNA-binding domain"/>
    <property type="match status" value="1"/>
</dbReference>
<dbReference type="InterPro" id="IPR036388">
    <property type="entry name" value="WH-like_DNA-bd_sf"/>
</dbReference>
<accession>A0AAE1Q265</accession>
<dbReference type="Pfam" id="PF13384">
    <property type="entry name" value="HTH_23"/>
    <property type="match status" value="1"/>
</dbReference>
<organism evidence="2 3">
    <name type="scientific">Petrolisthes manimaculis</name>
    <dbReference type="NCBI Taxonomy" id="1843537"/>
    <lineage>
        <taxon>Eukaryota</taxon>
        <taxon>Metazoa</taxon>
        <taxon>Ecdysozoa</taxon>
        <taxon>Arthropoda</taxon>
        <taxon>Crustacea</taxon>
        <taxon>Multicrustacea</taxon>
        <taxon>Malacostraca</taxon>
        <taxon>Eumalacostraca</taxon>
        <taxon>Eucarida</taxon>
        <taxon>Decapoda</taxon>
        <taxon>Pleocyemata</taxon>
        <taxon>Anomura</taxon>
        <taxon>Galatheoidea</taxon>
        <taxon>Porcellanidae</taxon>
        <taxon>Petrolisthes</taxon>
    </lineage>
</organism>
<dbReference type="EMBL" id="JAWZYT010000930">
    <property type="protein sequence ID" value="KAK4317317.1"/>
    <property type="molecule type" value="Genomic_DNA"/>
</dbReference>
<name>A0AAE1Q265_9EUCA</name>
<dbReference type="SUPFAM" id="SSF46689">
    <property type="entry name" value="Homeodomain-like"/>
    <property type="match status" value="1"/>
</dbReference>
<dbReference type="Proteomes" id="UP001292094">
    <property type="component" value="Unassembled WGS sequence"/>
</dbReference>
<comment type="caution">
    <text evidence="2">The sequence shown here is derived from an EMBL/GenBank/DDBJ whole genome shotgun (WGS) entry which is preliminary data.</text>
</comment>
<protein>
    <recommendedName>
        <fullName evidence="4">Transposase</fullName>
    </recommendedName>
</protein>
<dbReference type="InterPro" id="IPR009057">
    <property type="entry name" value="Homeodomain-like_sf"/>
</dbReference>
<evidence type="ECO:0008006" key="4">
    <source>
        <dbReference type="Google" id="ProtNLM"/>
    </source>
</evidence>
<proteinExistence type="predicted"/>
<reference evidence="2" key="1">
    <citation type="submission" date="2023-11" db="EMBL/GenBank/DDBJ databases">
        <title>Genome assemblies of two species of porcelain crab, Petrolisthes cinctipes and Petrolisthes manimaculis (Anomura: Porcellanidae).</title>
        <authorList>
            <person name="Angst P."/>
        </authorList>
    </citation>
    <scope>NUCLEOTIDE SEQUENCE</scope>
    <source>
        <strain evidence="2">PB745_02</strain>
        <tissue evidence="2">Gill</tissue>
    </source>
</reference>
<comment type="subcellular location">
    <subcellularLocation>
        <location evidence="1">Nucleus</location>
    </subcellularLocation>
</comment>
<dbReference type="GO" id="GO:0005634">
    <property type="term" value="C:nucleus"/>
    <property type="evidence" value="ECO:0007669"/>
    <property type="project" value="UniProtKB-SubCell"/>
</dbReference>
<sequence>MDQGITNSPAVVAERARIVWLWLRGESARTVSQQTGASLSTVYRWIRRWQEEGTVRTRPFHKLKHSKKMTPWTIKAAQSEKTNTYICEPRIINAAQTEKTTSPIYKLQIINAATTYIFSKTNDDELKSIDPTFWY</sequence>
<evidence type="ECO:0000313" key="2">
    <source>
        <dbReference type="EMBL" id="KAK4317317.1"/>
    </source>
</evidence>
<gene>
    <name evidence="2" type="ORF">Pmani_011581</name>
</gene>